<proteinExistence type="predicted"/>
<gene>
    <name evidence="1" type="ORF">V8G54_032261</name>
</gene>
<dbReference type="EMBL" id="CP144691">
    <property type="protein sequence ID" value="WVY93173.1"/>
    <property type="molecule type" value="Genomic_DNA"/>
</dbReference>
<sequence>MVAAAPEFQEIKCLTTSVIVYFNPSFIDSHYAFNFDDDNSNSLMSDDCMNASVDISECVCEPYDHNYTDADFEKLVVGFRELAVIHSNVTNSAFSIDRVHIPAISVFYDCTNLNALLNDESDAYDDRFAVFDDVKVDMADFENACTDLGLELDLSLLSS</sequence>
<organism evidence="1 2">
    <name type="scientific">Vigna mungo</name>
    <name type="common">Black gram</name>
    <name type="synonym">Phaseolus mungo</name>
    <dbReference type="NCBI Taxonomy" id="3915"/>
    <lineage>
        <taxon>Eukaryota</taxon>
        <taxon>Viridiplantae</taxon>
        <taxon>Streptophyta</taxon>
        <taxon>Embryophyta</taxon>
        <taxon>Tracheophyta</taxon>
        <taxon>Spermatophyta</taxon>
        <taxon>Magnoliopsida</taxon>
        <taxon>eudicotyledons</taxon>
        <taxon>Gunneridae</taxon>
        <taxon>Pentapetalae</taxon>
        <taxon>rosids</taxon>
        <taxon>fabids</taxon>
        <taxon>Fabales</taxon>
        <taxon>Fabaceae</taxon>
        <taxon>Papilionoideae</taxon>
        <taxon>50 kb inversion clade</taxon>
        <taxon>NPAAA clade</taxon>
        <taxon>indigoferoid/millettioid clade</taxon>
        <taxon>Phaseoleae</taxon>
        <taxon>Vigna</taxon>
    </lineage>
</organism>
<name>A0AAQ3MLV3_VIGMU</name>
<accession>A0AAQ3MLV3</accession>
<evidence type="ECO:0000313" key="2">
    <source>
        <dbReference type="Proteomes" id="UP001374535"/>
    </source>
</evidence>
<keyword evidence="2" id="KW-1185">Reference proteome</keyword>
<evidence type="ECO:0000313" key="1">
    <source>
        <dbReference type="EMBL" id="WVY93173.1"/>
    </source>
</evidence>
<reference evidence="1 2" key="1">
    <citation type="journal article" date="2023" name="Life. Sci Alliance">
        <title>Evolutionary insights into 3D genome organization and epigenetic landscape of Vigna mungo.</title>
        <authorList>
            <person name="Junaid A."/>
            <person name="Singh B."/>
            <person name="Bhatia S."/>
        </authorList>
    </citation>
    <scope>NUCLEOTIDE SEQUENCE [LARGE SCALE GENOMIC DNA]</scope>
    <source>
        <strain evidence="1">Urdbean</strain>
    </source>
</reference>
<dbReference type="AlphaFoldDB" id="A0AAQ3MLV3"/>
<dbReference type="Proteomes" id="UP001374535">
    <property type="component" value="Chromosome 10"/>
</dbReference>
<protein>
    <submittedName>
        <fullName evidence="1">Uncharacterized protein</fullName>
    </submittedName>
</protein>